<dbReference type="InterPro" id="IPR036513">
    <property type="entry name" value="STAS_dom_sf"/>
</dbReference>
<dbReference type="GO" id="GO:0043856">
    <property type="term" value="F:anti-sigma factor antagonist activity"/>
    <property type="evidence" value="ECO:0007669"/>
    <property type="project" value="InterPro"/>
</dbReference>
<protein>
    <recommendedName>
        <fullName evidence="2">Anti-sigma factor antagonist</fullName>
    </recommendedName>
</protein>
<dbReference type="RefSeq" id="WP_184869549.1">
    <property type="nucleotide sequence ID" value="NZ_BAAAWY010000076.1"/>
</dbReference>
<evidence type="ECO:0000256" key="1">
    <source>
        <dbReference type="ARBA" id="ARBA00009013"/>
    </source>
</evidence>
<dbReference type="PROSITE" id="PS50801">
    <property type="entry name" value="STAS"/>
    <property type="match status" value="1"/>
</dbReference>
<dbReference type="Proteomes" id="UP000585638">
    <property type="component" value="Unassembled WGS sequence"/>
</dbReference>
<reference evidence="4 5" key="1">
    <citation type="submission" date="2020-08" db="EMBL/GenBank/DDBJ databases">
        <title>Sequencing the genomes of 1000 actinobacteria strains.</title>
        <authorList>
            <person name="Klenk H.-P."/>
        </authorList>
    </citation>
    <scope>NUCLEOTIDE SEQUENCE [LARGE SCALE GENOMIC DNA]</scope>
    <source>
        <strain evidence="4 5">DSM 43851</strain>
    </source>
</reference>
<comment type="caution">
    <text evidence="4">The sequence shown here is derived from an EMBL/GenBank/DDBJ whole genome shotgun (WGS) entry which is preliminary data.</text>
</comment>
<evidence type="ECO:0000256" key="2">
    <source>
        <dbReference type="RuleBase" id="RU003749"/>
    </source>
</evidence>
<dbReference type="Pfam" id="PF01740">
    <property type="entry name" value="STAS"/>
    <property type="match status" value="1"/>
</dbReference>
<dbReference type="EMBL" id="JACHIR010000002">
    <property type="protein sequence ID" value="MBB5897085.1"/>
    <property type="molecule type" value="Genomic_DNA"/>
</dbReference>
<comment type="similarity">
    <text evidence="1 2">Belongs to the anti-sigma-factor antagonist family.</text>
</comment>
<proteinExistence type="inferred from homology"/>
<dbReference type="PANTHER" id="PTHR33495">
    <property type="entry name" value="ANTI-SIGMA FACTOR ANTAGONIST TM_1081-RELATED-RELATED"/>
    <property type="match status" value="1"/>
</dbReference>
<dbReference type="InterPro" id="IPR002645">
    <property type="entry name" value="STAS_dom"/>
</dbReference>
<gene>
    <name evidence="4" type="ORF">BJ998_008344</name>
</gene>
<dbReference type="SUPFAM" id="SSF52091">
    <property type="entry name" value="SpoIIaa-like"/>
    <property type="match status" value="1"/>
</dbReference>
<sequence length="125" mass="13237">MTGLSADEPNNAEVGLATVAVERPADDIAVVHVDGEVDMVTAPALESQVVTLLGEKPRVLVIDLTDVRFFSSAGLAVLALAHREADDHTQLRVVASDPAVMRPLELTGLTEDLFIRPTLKAAIEG</sequence>
<evidence type="ECO:0000313" key="5">
    <source>
        <dbReference type="Proteomes" id="UP000585638"/>
    </source>
</evidence>
<dbReference type="NCBIfam" id="TIGR00377">
    <property type="entry name" value="ant_ant_sig"/>
    <property type="match status" value="1"/>
</dbReference>
<keyword evidence="5" id="KW-1185">Reference proteome</keyword>
<feature type="domain" description="STAS" evidence="3">
    <location>
        <begin position="26"/>
        <end position="125"/>
    </location>
</feature>
<dbReference type="PANTHER" id="PTHR33495:SF2">
    <property type="entry name" value="ANTI-SIGMA FACTOR ANTAGONIST TM_1081-RELATED"/>
    <property type="match status" value="1"/>
</dbReference>
<dbReference type="Gene3D" id="3.30.750.24">
    <property type="entry name" value="STAS domain"/>
    <property type="match status" value="1"/>
</dbReference>
<name>A0A7W9KR34_9PSEU</name>
<accession>A0A7W9KR34</accession>
<evidence type="ECO:0000313" key="4">
    <source>
        <dbReference type="EMBL" id="MBB5897085.1"/>
    </source>
</evidence>
<evidence type="ECO:0000259" key="3">
    <source>
        <dbReference type="PROSITE" id="PS50801"/>
    </source>
</evidence>
<organism evidence="4 5">
    <name type="scientific">Kutzneria kofuensis</name>
    <dbReference type="NCBI Taxonomy" id="103725"/>
    <lineage>
        <taxon>Bacteria</taxon>
        <taxon>Bacillati</taxon>
        <taxon>Actinomycetota</taxon>
        <taxon>Actinomycetes</taxon>
        <taxon>Pseudonocardiales</taxon>
        <taxon>Pseudonocardiaceae</taxon>
        <taxon>Kutzneria</taxon>
    </lineage>
</organism>
<dbReference type="AlphaFoldDB" id="A0A7W9KR34"/>
<dbReference type="InterPro" id="IPR003658">
    <property type="entry name" value="Anti-sigma_ant"/>
</dbReference>
<dbReference type="CDD" id="cd07043">
    <property type="entry name" value="STAS_anti-anti-sigma_factors"/>
    <property type="match status" value="1"/>
</dbReference>